<reference evidence="1 2" key="1">
    <citation type="journal article" date="2012" name="J. Bacteriol.">
        <title>Genome sequence of benzo(a)pyrene-degrading bacterium Novosphingobium pentaromativorans US6-1.</title>
        <authorList>
            <person name="Luo Y.R."/>
            <person name="Kang S.G."/>
            <person name="Kim S.J."/>
            <person name="Kim M.R."/>
            <person name="Li N."/>
            <person name="Lee J.H."/>
            <person name="Kwon K.K."/>
        </authorList>
    </citation>
    <scope>NUCLEOTIDE SEQUENCE [LARGE SCALE GENOMIC DNA]</scope>
    <source>
        <strain evidence="1 2">US6-1</strain>
    </source>
</reference>
<comment type="caution">
    <text evidence="1">The sequence shown here is derived from an EMBL/GenBank/DDBJ whole genome shotgun (WGS) entry which is preliminary data.</text>
</comment>
<proteinExistence type="predicted"/>
<gene>
    <name evidence="1" type="ORF">NSU_3741</name>
</gene>
<dbReference type="Proteomes" id="UP000004030">
    <property type="component" value="Unassembled WGS sequence"/>
</dbReference>
<sequence length="66" mass="6809">MTPAADPIFVAALAIVQRIALAKDGGRLVGCETSFDLSSNQNGSTIRAKGANFLKASKLSAERAMG</sequence>
<dbReference type="EMBL" id="AGFM01000058">
    <property type="protein sequence ID" value="EHJ59409.1"/>
    <property type="molecule type" value="Genomic_DNA"/>
</dbReference>
<keyword evidence="2" id="KW-1185">Reference proteome</keyword>
<accession>G6EHC0</accession>
<organism evidence="1 2">
    <name type="scientific">Novosphingobium pentaromativorans US6-1</name>
    <dbReference type="NCBI Taxonomy" id="1088721"/>
    <lineage>
        <taxon>Bacteria</taxon>
        <taxon>Pseudomonadati</taxon>
        <taxon>Pseudomonadota</taxon>
        <taxon>Alphaproteobacteria</taxon>
        <taxon>Sphingomonadales</taxon>
        <taxon>Sphingomonadaceae</taxon>
        <taxon>Novosphingobium</taxon>
    </lineage>
</organism>
<name>G6EHC0_9SPHN</name>
<protein>
    <submittedName>
        <fullName evidence="1">Uncharacterized protein</fullName>
    </submittedName>
</protein>
<evidence type="ECO:0000313" key="1">
    <source>
        <dbReference type="EMBL" id="EHJ59409.1"/>
    </source>
</evidence>
<dbReference type="AlphaFoldDB" id="G6EHC0"/>
<evidence type="ECO:0000313" key="2">
    <source>
        <dbReference type="Proteomes" id="UP000004030"/>
    </source>
</evidence>